<sequence length="459" mass="52160">MPIPSRPSFSDDSRIMIRKPLPKSALLRDYLLDEMSSCSSNGFRSYPRRQCCTTVARFLGETDLNRNPKRNRRSDFKPKQSSMLQKASVLMINAFRYLPFAGAGISRKASGFPRSLSRKLMKHGFWRKTNCQNNEEVKRLTSFADLLNEKEITPPPSPLSKVSTAVTAASTTELISVTSDGNSWSGSEFTATTNESFTTGNFSDVSLGQNDVAEELPEDKKTTNGNGVGTTTATTAVTSDSDTTENAKKWQEKYAEQFSPVSVMDFPNDNDNNNEDDDNEDEVSSVSKHKHLNVKGTKTSKHKTRVSERAHQLEPVKLQDRIAQFALENTQEENQIEKKAMALLQLLKSTVSSRHSLKFEAVESVLTEFFKENALGDDVSDYEMLERAKDWMFGHEQEMFIDWESEKNRKIYLRDMEKGERWSNYDHQLEKVNVSLEVECEIFKSLVNDILTELNLQEF</sequence>
<dbReference type="EMBL" id="JBCNJP010000003">
    <property type="protein sequence ID" value="KAK9079685.1"/>
    <property type="molecule type" value="Genomic_DNA"/>
</dbReference>
<protein>
    <recommendedName>
        <fullName evidence="4">DUF4378 domain-containing protein</fullName>
    </recommendedName>
</protein>
<dbReference type="Proteomes" id="UP001408789">
    <property type="component" value="Unassembled WGS sequence"/>
</dbReference>
<dbReference type="PANTHER" id="PTHR33623:SF4">
    <property type="entry name" value="DUF4378 DOMAIN-CONTAINING PROTEIN"/>
    <property type="match status" value="1"/>
</dbReference>
<feature type="region of interest" description="Disordered" evidence="1">
    <location>
        <begin position="178"/>
        <end position="205"/>
    </location>
</feature>
<name>A0AAP0DUN0_9ASTR</name>
<dbReference type="AlphaFoldDB" id="A0AAP0DUN0"/>
<evidence type="ECO:0000313" key="3">
    <source>
        <dbReference type="Proteomes" id="UP001408789"/>
    </source>
</evidence>
<accession>A0AAP0DUN0</accession>
<gene>
    <name evidence="2" type="ORF">SSX86_001358</name>
</gene>
<dbReference type="PANTHER" id="PTHR33623">
    <property type="entry name" value="OS04G0572500 PROTEIN"/>
    <property type="match status" value="1"/>
</dbReference>
<feature type="compositionally biased region" description="Acidic residues" evidence="1">
    <location>
        <begin position="272"/>
        <end position="283"/>
    </location>
</feature>
<feature type="compositionally biased region" description="Low complexity" evidence="1">
    <location>
        <begin position="223"/>
        <end position="241"/>
    </location>
</feature>
<keyword evidence="3" id="KW-1185">Reference proteome</keyword>
<comment type="caution">
    <text evidence="2">The sequence shown here is derived from an EMBL/GenBank/DDBJ whole genome shotgun (WGS) entry which is preliminary data.</text>
</comment>
<feature type="compositionally biased region" description="Basic residues" evidence="1">
    <location>
        <begin position="287"/>
        <end position="304"/>
    </location>
</feature>
<feature type="compositionally biased region" description="Basic and acidic residues" evidence="1">
    <location>
        <begin position="245"/>
        <end position="255"/>
    </location>
</feature>
<organism evidence="2 3">
    <name type="scientific">Deinandra increscens subsp. villosa</name>
    <dbReference type="NCBI Taxonomy" id="3103831"/>
    <lineage>
        <taxon>Eukaryota</taxon>
        <taxon>Viridiplantae</taxon>
        <taxon>Streptophyta</taxon>
        <taxon>Embryophyta</taxon>
        <taxon>Tracheophyta</taxon>
        <taxon>Spermatophyta</taxon>
        <taxon>Magnoliopsida</taxon>
        <taxon>eudicotyledons</taxon>
        <taxon>Gunneridae</taxon>
        <taxon>Pentapetalae</taxon>
        <taxon>asterids</taxon>
        <taxon>campanulids</taxon>
        <taxon>Asterales</taxon>
        <taxon>Asteraceae</taxon>
        <taxon>Asteroideae</taxon>
        <taxon>Heliantheae alliance</taxon>
        <taxon>Madieae</taxon>
        <taxon>Madiinae</taxon>
        <taxon>Deinandra</taxon>
    </lineage>
</organism>
<feature type="region of interest" description="Disordered" evidence="1">
    <location>
        <begin position="217"/>
        <end position="310"/>
    </location>
</feature>
<proteinExistence type="predicted"/>
<evidence type="ECO:0000256" key="1">
    <source>
        <dbReference type="SAM" id="MobiDB-lite"/>
    </source>
</evidence>
<evidence type="ECO:0008006" key="4">
    <source>
        <dbReference type="Google" id="ProtNLM"/>
    </source>
</evidence>
<reference evidence="2 3" key="1">
    <citation type="submission" date="2024-04" db="EMBL/GenBank/DDBJ databases">
        <title>The reference genome of an endangered Asteraceae, Deinandra increscens subsp. villosa, native to the Central Coast of California.</title>
        <authorList>
            <person name="Guilliams M."/>
            <person name="Hasenstab-Lehman K."/>
            <person name="Meyer R."/>
            <person name="Mcevoy S."/>
        </authorList>
    </citation>
    <scope>NUCLEOTIDE SEQUENCE [LARGE SCALE GENOMIC DNA]</scope>
    <source>
        <tissue evidence="2">Leaf</tissue>
    </source>
</reference>
<evidence type="ECO:0000313" key="2">
    <source>
        <dbReference type="EMBL" id="KAK9079685.1"/>
    </source>
</evidence>